<evidence type="ECO:0000259" key="4">
    <source>
        <dbReference type="PROSITE" id="PS50110"/>
    </source>
</evidence>
<dbReference type="InterPro" id="IPR000792">
    <property type="entry name" value="Tscrpt_reg_LuxR_C"/>
</dbReference>
<dbReference type="AlphaFoldDB" id="A0A3B1AQL8"/>
<dbReference type="CDD" id="cd17535">
    <property type="entry name" value="REC_NarL-like"/>
    <property type="match status" value="1"/>
</dbReference>
<name>A0A3B1AQL8_9ZZZZ</name>
<evidence type="ECO:0000256" key="1">
    <source>
        <dbReference type="ARBA" id="ARBA00022553"/>
    </source>
</evidence>
<keyword evidence="2" id="KW-0238">DNA-binding</keyword>
<dbReference type="PANTHER" id="PTHR45566:SF1">
    <property type="entry name" value="HTH-TYPE TRANSCRIPTIONAL REGULATOR YHJB-RELATED"/>
    <property type="match status" value="1"/>
</dbReference>
<dbReference type="InterPro" id="IPR051015">
    <property type="entry name" value="EvgA-like"/>
</dbReference>
<accession>A0A3B1AQL8</accession>
<dbReference type="InterPro" id="IPR016032">
    <property type="entry name" value="Sig_transdc_resp-reg_C-effctor"/>
</dbReference>
<dbReference type="EMBL" id="UOFU01000062">
    <property type="protein sequence ID" value="VAW94976.1"/>
    <property type="molecule type" value="Genomic_DNA"/>
</dbReference>
<dbReference type="SUPFAM" id="SSF52172">
    <property type="entry name" value="CheY-like"/>
    <property type="match status" value="1"/>
</dbReference>
<evidence type="ECO:0008006" key="6">
    <source>
        <dbReference type="Google" id="ProtNLM"/>
    </source>
</evidence>
<dbReference type="InterPro" id="IPR058245">
    <property type="entry name" value="NreC/VraR/RcsB-like_REC"/>
</dbReference>
<dbReference type="Pfam" id="PF00072">
    <property type="entry name" value="Response_reg"/>
    <property type="match status" value="1"/>
</dbReference>
<dbReference type="InterPro" id="IPR011006">
    <property type="entry name" value="CheY-like_superfamily"/>
</dbReference>
<feature type="domain" description="HTH luxR-type" evidence="3">
    <location>
        <begin position="139"/>
        <end position="204"/>
    </location>
</feature>
<keyword evidence="1" id="KW-0597">Phosphoprotein</keyword>
<proteinExistence type="predicted"/>
<dbReference type="Pfam" id="PF00196">
    <property type="entry name" value="GerE"/>
    <property type="match status" value="1"/>
</dbReference>
<dbReference type="Gene3D" id="3.40.50.2300">
    <property type="match status" value="1"/>
</dbReference>
<dbReference type="PRINTS" id="PR00038">
    <property type="entry name" value="HTHLUXR"/>
</dbReference>
<evidence type="ECO:0000256" key="2">
    <source>
        <dbReference type="ARBA" id="ARBA00023125"/>
    </source>
</evidence>
<dbReference type="InterPro" id="IPR001789">
    <property type="entry name" value="Sig_transdc_resp-reg_receiver"/>
</dbReference>
<gene>
    <name evidence="5" type="ORF">MNBD_GAMMA20-651</name>
</gene>
<reference evidence="5" key="1">
    <citation type="submission" date="2018-06" db="EMBL/GenBank/DDBJ databases">
        <authorList>
            <person name="Zhirakovskaya E."/>
        </authorList>
    </citation>
    <scope>NUCLEOTIDE SEQUENCE</scope>
</reference>
<dbReference type="PROSITE" id="PS50043">
    <property type="entry name" value="HTH_LUXR_2"/>
    <property type="match status" value="1"/>
</dbReference>
<dbReference type="CDD" id="cd06170">
    <property type="entry name" value="LuxR_C_like"/>
    <property type="match status" value="1"/>
</dbReference>
<evidence type="ECO:0000259" key="3">
    <source>
        <dbReference type="PROSITE" id="PS50043"/>
    </source>
</evidence>
<dbReference type="GO" id="GO:0000160">
    <property type="term" value="P:phosphorelay signal transduction system"/>
    <property type="evidence" value="ECO:0007669"/>
    <property type="project" value="InterPro"/>
</dbReference>
<dbReference type="SMART" id="SM00421">
    <property type="entry name" value="HTH_LUXR"/>
    <property type="match status" value="1"/>
</dbReference>
<dbReference type="GO" id="GO:0003677">
    <property type="term" value="F:DNA binding"/>
    <property type="evidence" value="ECO:0007669"/>
    <property type="project" value="UniProtKB-KW"/>
</dbReference>
<dbReference type="PANTHER" id="PTHR45566">
    <property type="entry name" value="HTH-TYPE TRANSCRIPTIONAL REGULATOR YHJB-RELATED"/>
    <property type="match status" value="1"/>
</dbReference>
<dbReference type="PROSITE" id="PS50110">
    <property type="entry name" value="RESPONSE_REGULATORY"/>
    <property type="match status" value="1"/>
</dbReference>
<dbReference type="SUPFAM" id="SSF46894">
    <property type="entry name" value="C-terminal effector domain of the bipartite response regulators"/>
    <property type="match status" value="1"/>
</dbReference>
<evidence type="ECO:0000313" key="5">
    <source>
        <dbReference type="EMBL" id="VAW94976.1"/>
    </source>
</evidence>
<dbReference type="GO" id="GO:0006355">
    <property type="term" value="P:regulation of DNA-templated transcription"/>
    <property type="evidence" value="ECO:0007669"/>
    <property type="project" value="InterPro"/>
</dbReference>
<feature type="domain" description="Response regulatory" evidence="4">
    <location>
        <begin position="2"/>
        <end position="119"/>
    </location>
</feature>
<dbReference type="SMART" id="SM00448">
    <property type="entry name" value="REC"/>
    <property type="match status" value="1"/>
</dbReference>
<sequence length="214" mass="22796">MELLLIDDHPLFRKALCRTLWELAEDLHVHEAATIAEALAILDGSVVMDLVLYDWRLPDGGGLRGLVAICQLLPSTPVVVVSANEDPDVIATALSAGARGYIPKSSSTGVINSALQLVLQGEIYVPSATLGHGHRPVMPPSRGDLLTARQAEVLSLLAEGYANKRIACALGIAEATVRAHVSDILHGLQVENRTEAVVRARRLGLLHLPSTSST</sequence>
<protein>
    <recommendedName>
        <fullName evidence="6">Two-component transcriptional response regulator, LuxR family</fullName>
    </recommendedName>
</protein>
<organism evidence="5">
    <name type="scientific">hydrothermal vent metagenome</name>
    <dbReference type="NCBI Taxonomy" id="652676"/>
    <lineage>
        <taxon>unclassified sequences</taxon>
        <taxon>metagenomes</taxon>
        <taxon>ecological metagenomes</taxon>
    </lineage>
</organism>